<dbReference type="InterPro" id="IPR023214">
    <property type="entry name" value="HAD_sf"/>
</dbReference>
<evidence type="ECO:0000313" key="1">
    <source>
        <dbReference type="EMBL" id="POS80557.1"/>
    </source>
</evidence>
<organism evidence="1 2">
    <name type="scientific">Diaporthe helianthi</name>
    <dbReference type="NCBI Taxonomy" id="158607"/>
    <lineage>
        <taxon>Eukaryota</taxon>
        <taxon>Fungi</taxon>
        <taxon>Dikarya</taxon>
        <taxon>Ascomycota</taxon>
        <taxon>Pezizomycotina</taxon>
        <taxon>Sordariomycetes</taxon>
        <taxon>Sordariomycetidae</taxon>
        <taxon>Diaporthales</taxon>
        <taxon>Diaporthaceae</taxon>
        <taxon>Diaporthe</taxon>
    </lineage>
</organism>
<dbReference type="EMBL" id="MAVT02000044">
    <property type="protein sequence ID" value="POS80557.1"/>
    <property type="molecule type" value="Genomic_DNA"/>
</dbReference>
<dbReference type="SFLD" id="SFLDG01129">
    <property type="entry name" value="C1.5:_HAD__Beta-PGM__Phosphata"/>
    <property type="match status" value="1"/>
</dbReference>
<dbReference type="GO" id="GO:0016787">
    <property type="term" value="F:hydrolase activity"/>
    <property type="evidence" value="ECO:0007669"/>
    <property type="project" value="UniProtKB-KW"/>
</dbReference>
<dbReference type="InterPro" id="IPR036412">
    <property type="entry name" value="HAD-like_sf"/>
</dbReference>
<dbReference type="CDD" id="cd02603">
    <property type="entry name" value="HAD_sEH-N_like"/>
    <property type="match status" value="1"/>
</dbReference>
<evidence type="ECO:0000313" key="2">
    <source>
        <dbReference type="Proteomes" id="UP000094444"/>
    </source>
</evidence>
<accession>A0A2P5IDI4</accession>
<comment type="caution">
    <text evidence="1">The sequence shown here is derived from an EMBL/GenBank/DDBJ whole genome shotgun (WGS) entry which is preliminary data.</text>
</comment>
<dbReference type="Gene3D" id="1.10.150.240">
    <property type="entry name" value="Putative phosphatase, domain 2"/>
    <property type="match status" value="1"/>
</dbReference>
<name>A0A2P5IDI4_DIAHE</name>
<dbReference type="InterPro" id="IPR023198">
    <property type="entry name" value="PGP-like_dom2"/>
</dbReference>
<dbReference type="SFLD" id="SFLDS00003">
    <property type="entry name" value="Haloacid_Dehalogenase"/>
    <property type="match status" value="1"/>
</dbReference>
<dbReference type="AlphaFoldDB" id="A0A2P5IDI4"/>
<gene>
    <name evidence="1" type="ORF">DHEL01_v201058</name>
</gene>
<reference evidence="1" key="1">
    <citation type="submission" date="2017-09" db="EMBL/GenBank/DDBJ databases">
        <title>Polyketide synthases of a Diaporthe helianthi virulent isolate.</title>
        <authorList>
            <person name="Baroncelli R."/>
        </authorList>
    </citation>
    <scope>NUCLEOTIDE SEQUENCE [LARGE SCALE GENOMIC DNA]</scope>
    <source>
        <strain evidence="1">7/96</strain>
    </source>
</reference>
<sequence>MLPEDQPVETILKGIDAEMGSQPKVILFDIGGVVVVSPFQSILDYELSLGIPPGWVNYSISKMSPNGFWHRLERGEIPLDTAFIDGFSKDLHRTELWEAFYKDQRAREPRLPDSTPPVPDLDAEFLFNDMMSSAVAPDPWVYPALKNLKASGKYILAALSNTIIFPPGHKLHRPDLASDPIRSMFDVFISSAHVGLRKPDPKIYELAVREVDKFARENRDSSRGKELGWSDGVKAADVLFLDDIGQNLKAASKAGFRTIKVNLGRAFEAVEELESITGLALAGDHPKVPIKPKIKKSIRAKI</sequence>
<dbReference type="Proteomes" id="UP000094444">
    <property type="component" value="Unassembled WGS sequence"/>
</dbReference>
<dbReference type="OrthoDB" id="1694274at2759"/>
<proteinExistence type="predicted"/>
<dbReference type="SUPFAM" id="SSF56784">
    <property type="entry name" value="HAD-like"/>
    <property type="match status" value="1"/>
</dbReference>
<dbReference type="STRING" id="158607.A0A2P5IDI4"/>
<dbReference type="Pfam" id="PF00702">
    <property type="entry name" value="Hydrolase"/>
    <property type="match status" value="1"/>
</dbReference>
<dbReference type="InParanoid" id="A0A2P5IDI4"/>
<protein>
    <submittedName>
        <fullName evidence="1">Haloacid dehalogenase-like hydrolase</fullName>
    </submittedName>
</protein>
<dbReference type="Gene3D" id="3.40.50.1000">
    <property type="entry name" value="HAD superfamily/HAD-like"/>
    <property type="match status" value="1"/>
</dbReference>
<dbReference type="InterPro" id="IPR052898">
    <property type="entry name" value="ACAD10-like"/>
</dbReference>
<dbReference type="PANTHER" id="PTHR47829:SF1">
    <property type="entry name" value="HAD FAMILY PHOSPHATASE"/>
    <property type="match status" value="1"/>
</dbReference>
<keyword evidence="2" id="KW-1185">Reference proteome</keyword>
<dbReference type="PANTHER" id="PTHR47829">
    <property type="entry name" value="HYDROLASE, PUTATIVE (AFU_ORTHOLOGUE AFUA_1G12880)-RELATED"/>
    <property type="match status" value="1"/>
</dbReference>